<proteinExistence type="predicted"/>
<feature type="region of interest" description="Disordered" evidence="1">
    <location>
        <begin position="108"/>
        <end position="139"/>
    </location>
</feature>
<protein>
    <submittedName>
        <fullName evidence="2">Uncharacterized protein</fullName>
    </submittedName>
</protein>
<accession>A0A8J6EF69</accession>
<organism evidence="2 3">
    <name type="scientific">Eleutherodactylus coqui</name>
    <name type="common">Puerto Rican coqui</name>
    <dbReference type="NCBI Taxonomy" id="57060"/>
    <lineage>
        <taxon>Eukaryota</taxon>
        <taxon>Metazoa</taxon>
        <taxon>Chordata</taxon>
        <taxon>Craniata</taxon>
        <taxon>Vertebrata</taxon>
        <taxon>Euteleostomi</taxon>
        <taxon>Amphibia</taxon>
        <taxon>Batrachia</taxon>
        <taxon>Anura</taxon>
        <taxon>Neobatrachia</taxon>
        <taxon>Hyloidea</taxon>
        <taxon>Eleutherodactylidae</taxon>
        <taxon>Eleutherodactylinae</taxon>
        <taxon>Eleutherodactylus</taxon>
        <taxon>Eleutherodactylus</taxon>
    </lineage>
</organism>
<feature type="region of interest" description="Disordered" evidence="1">
    <location>
        <begin position="69"/>
        <end position="92"/>
    </location>
</feature>
<comment type="caution">
    <text evidence="2">The sequence shown here is derived from an EMBL/GenBank/DDBJ whole genome shotgun (WGS) entry which is preliminary data.</text>
</comment>
<dbReference type="Proteomes" id="UP000770717">
    <property type="component" value="Unassembled WGS sequence"/>
</dbReference>
<keyword evidence="3" id="KW-1185">Reference proteome</keyword>
<reference evidence="2" key="1">
    <citation type="thesis" date="2020" institute="ProQuest LLC" country="789 East Eisenhower Parkway, Ann Arbor, MI, USA">
        <title>Comparative Genomics and Chromosome Evolution.</title>
        <authorList>
            <person name="Mudd A.B."/>
        </authorList>
    </citation>
    <scope>NUCLEOTIDE SEQUENCE</scope>
    <source>
        <strain evidence="2">HN-11 Male</strain>
        <tissue evidence="2">Kidney and liver</tissue>
    </source>
</reference>
<dbReference type="AlphaFoldDB" id="A0A8J6EF69"/>
<evidence type="ECO:0000313" key="2">
    <source>
        <dbReference type="EMBL" id="KAG9467894.1"/>
    </source>
</evidence>
<evidence type="ECO:0000313" key="3">
    <source>
        <dbReference type="Proteomes" id="UP000770717"/>
    </source>
</evidence>
<dbReference type="EMBL" id="WNTK01001134">
    <property type="protein sequence ID" value="KAG9467894.1"/>
    <property type="molecule type" value="Genomic_DNA"/>
</dbReference>
<feature type="compositionally biased region" description="Basic residues" evidence="1">
    <location>
        <begin position="120"/>
        <end position="129"/>
    </location>
</feature>
<sequence length="139" mass="16051">MSQGLILLTRREENSFHTQFNMTTVFIFLWIHNWTSACSALHDRFLYEEPNKYQPHNYNCVPSRPGPPARSCYQGSDHVSFQEPRGNSRPDNSGFLAFTCETVAQGLEAERSRDVPPTHLHSRTTRLHQARSDSVVRFQ</sequence>
<evidence type="ECO:0000256" key="1">
    <source>
        <dbReference type="SAM" id="MobiDB-lite"/>
    </source>
</evidence>
<name>A0A8J6EF69_ELECQ</name>
<gene>
    <name evidence="2" type="ORF">GDO78_014091</name>
</gene>